<dbReference type="InterPro" id="IPR036663">
    <property type="entry name" value="Fumarylacetoacetase_C_sf"/>
</dbReference>
<dbReference type="STRING" id="564117.SAMN05216369_1566"/>
<reference evidence="4" key="1">
    <citation type="submission" date="2016-11" db="EMBL/GenBank/DDBJ databases">
        <authorList>
            <person name="Varghese N."/>
            <person name="Submissions S."/>
        </authorList>
    </citation>
    <scope>NUCLEOTIDE SEQUENCE [LARGE SCALE GENOMIC DNA]</scope>
    <source>
        <strain evidence="4">CGMCC 1.10835</strain>
    </source>
</reference>
<sequence>MDHYQHHWKDGTPVHLPLGKIVCVGRNYAEHAKELNNPIPAEPLLFIKPATSAVHVTRPLEFPANQGQVHFETELAVLIGKPLTNASASEAQAAILGYGLALDLTLRDLQSQLKEKGHPWERAKAFDGACPLSPFVAAEHFRNDHITFSLDINEQRQQSGDTRDMLFPVIPLLAHISSHFTLLPGDVVLTGTPSGVGPLSSGQTLSLQLEDQLSVSTKVV</sequence>
<dbReference type="PANTHER" id="PTHR11820">
    <property type="entry name" value="ACYLPYRUVASE"/>
    <property type="match status" value="1"/>
</dbReference>
<organism evidence="3 4">
    <name type="scientific">Marinobacter antarcticus</name>
    <dbReference type="NCBI Taxonomy" id="564117"/>
    <lineage>
        <taxon>Bacteria</taxon>
        <taxon>Pseudomonadati</taxon>
        <taxon>Pseudomonadota</taxon>
        <taxon>Gammaproteobacteria</taxon>
        <taxon>Pseudomonadales</taxon>
        <taxon>Marinobacteraceae</taxon>
        <taxon>Marinobacter</taxon>
    </lineage>
</organism>
<dbReference type="InterPro" id="IPR011234">
    <property type="entry name" value="Fumarylacetoacetase-like_C"/>
</dbReference>
<keyword evidence="4" id="KW-1185">Reference proteome</keyword>
<keyword evidence="1" id="KW-0479">Metal-binding</keyword>
<dbReference type="Gene3D" id="3.90.850.10">
    <property type="entry name" value="Fumarylacetoacetase-like, C-terminal domain"/>
    <property type="match status" value="1"/>
</dbReference>
<protein>
    <submittedName>
        <fullName evidence="3">2-keto-4-pentenoate hydratase/2-oxohepta-3-ene-1,7-dioic acid hydratase (Catechol pathway)</fullName>
    </submittedName>
</protein>
<dbReference type="Proteomes" id="UP000184497">
    <property type="component" value="Unassembled WGS sequence"/>
</dbReference>
<gene>
    <name evidence="3" type="ORF">SAMN05216369_1566</name>
</gene>
<dbReference type="RefSeq" id="WP_072796590.1">
    <property type="nucleotide sequence ID" value="NZ_FRAQ01000001.1"/>
</dbReference>
<dbReference type="SUPFAM" id="SSF56529">
    <property type="entry name" value="FAH"/>
    <property type="match status" value="1"/>
</dbReference>
<dbReference type="PANTHER" id="PTHR11820:SF7">
    <property type="entry name" value="ACYLPYRUVASE FAHD1, MITOCHONDRIAL"/>
    <property type="match status" value="1"/>
</dbReference>
<dbReference type="OrthoDB" id="9805307at2"/>
<dbReference type="GO" id="GO:0018773">
    <property type="term" value="F:acetylpyruvate hydrolase activity"/>
    <property type="evidence" value="ECO:0007669"/>
    <property type="project" value="TreeGrafter"/>
</dbReference>
<dbReference type="NCBIfam" id="NF007967">
    <property type="entry name" value="PRK10691.1"/>
    <property type="match status" value="1"/>
</dbReference>
<dbReference type="EMBL" id="FRAQ01000001">
    <property type="protein sequence ID" value="SHK32993.1"/>
    <property type="molecule type" value="Genomic_DNA"/>
</dbReference>
<proteinExistence type="predicted"/>
<dbReference type="Pfam" id="PF01557">
    <property type="entry name" value="FAA_hydrolase"/>
    <property type="match status" value="1"/>
</dbReference>
<evidence type="ECO:0000256" key="1">
    <source>
        <dbReference type="ARBA" id="ARBA00022723"/>
    </source>
</evidence>
<accession>A0A1M6RKL5</accession>
<feature type="domain" description="Fumarylacetoacetase-like C-terminal" evidence="2">
    <location>
        <begin position="20"/>
        <end position="215"/>
    </location>
</feature>
<evidence type="ECO:0000313" key="3">
    <source>
        <dbReference type="EMBL" id="SHK32993.1"/>
    </source>
</evidence>
<name>A0A1M6RKL5_9GAMM</name>
<dbReference type="AlphaFoldDB" id="A0A1M6RKL5"/>
<evidence type="ECO:0000259" key="2">
    <source>
        <dbReference type="Pfam" id="PF01557"/>
    </source>
</evidence>
<dbReference type="GO" id="GO:0046872">
    <property type="term" value="F:metal ion binding"/>
    <property type="evidence" value="ECO:0007669"/>
    <property type="project" value="UniProtKB-KW"/>
</dbReference>
<evidence type="ECO:0000313" key="4">
    <source>
        <dbReference type="Proteomes" id="UP000184497"/>
    </source>
</evidence>